<gene>
    <name evidence="6" type="primary">lepB</name>
    <name evidence="6" type="ORF">HMPREF9290_0567</name>
</gene>
<keyword evidence="7" id="KW-1185">Reference proteome</keyword>
<sequence>MSSNNNTTDTDDILYDVWDWVKTIAVALIITIFIKMFIVDATKVSGNSMLNTLHNGDILLVDKIGSRFRGYERGDIVILKAPDDPKKLYVKRVIGEKGDTIKLVDGDVYVNDEKITENYTSINETYPTRELSEWTLGENEYFVMGDNRLPGESNDSRNFGPIEKERLVGHAFVRFYPINRFGLIDHNPYPDNE</sequence>
<keyword evidence="4" id="KW-0472">Membrane</keyword>
<feature type="transmembrane region" description="Helical" evidence="4">
    <location>
        <begin position="20"/>
        <end position="39"/>
    </location>
</feature>
<feature type="active site" evidence="3">
    <location>
        <position position="91"/>
    </location>
</feature>
<comment type="similarity">
    <text evidence="2 4">Belongs to the peptidase S26 family.</text>
</comment>
<evidence type="ECO:0000259" key="5">
    <source>
        <dbReference type="Pfam" id="PF10502"/>
    </source>
</evidence>
<dbReference type="Gene3D" id="2.10.109.10">
    <property type="entry name" value="Umud Fragment, subunit A"/>
    <property type="match status" value="1"/>
</dbReference>
<dbReference type="InterPro" id="IPR000223">
    <property type="entry name" value="Pept_S26A_signal_pept_1"/>
</dbReference>
<dbReference type="EMBL" id="AEXM01000028">
    <property type="protein sequence ID" value="EGC81696.1"/>
    <property type="molecule type" value="Genomic_DNA"/>
</dbReference>
<organism evidence="6 7">
    <name type="scientific">Anaerococcus prevotii ACS-065-V-Col13</name>
    <dbReference type="NCBI Taxonomy" id="879305"/>
    <lineage>
        <taxon>Bacteria</taxon>
        <taxon>Bacillati</taxon>
        <taxon>Bacillota</taxon>
        <taxon>Tissierellia</taxon>
        <taxon>Tissierellales</taxon>
        <taxon>Peptoniphilaceae</taxon>
        <taxon>Anaerococcus</taxon>
    </lineage>
</organism>
<comment type="catalytic activity">
    <reaction evidence="4">
        <text>Cleavage of hydrophobic, N-terminal signal or leader sequences from secreted and periplasmic proteins.</text>
        <dbReference type="EC" id="3.4.21.89"/>
    </reaction>
</comment>
<dbReference type="CDD" id="cd06530">
    <property type="entry name" value="S26_SPase_I"/>
    <property type="match status" value="1"/>
</dbReference>
<dbReference type="PANTHER" id="PTHR43390">
    <property type="entry name" value="SIGNAL PEPTIDASE I"/>
    <property type="match status" value="1"/>
</dbReference>
<keyword evidence="4" id="KW-1133">Transmembrane helix</keyword>
<dbReference type="GO" id="GO:0005886">
    <property type="term" value="C:plasma membrane"/>
    <property type="evidence" value="ECO:0007669"/>
    <property type="project" value="UniProtKB-SubCell"/>
</dbReference>
<dbReference type="AlphaFoldDB" id="F0GWR8"/>
<proteinExistence type="inferred from homology"/>
<comment type="subcellular location">
    <subcellularLocation>
        <location evidence="1">Cell membrane</location>
        <topology evidence="1">Single-pass type II membrane protein</topology>
    </subcellularLocation>
    <subcellularLocation>
        <location evidence="4">Membrane</location>
        <topology evidence="4">Single-pass type II membrane protein</topology>
    </subcellularLocation>
</comment>
<dbReference type="NCBIfam" id="TIGR02227">
    <property type="entry name" value="sigpep_I_bact"/>
    <property type="match status" value="1"/>
</dbReference>
<dbReference type="SUPFAM" id="SSF51306">
    <property type="entry name" value="LexA/Signal peptidase"/>
    <property type="match status" value="1"/>
</dbReference>
<keyword evidence="4" id="KW-0812">Transmembrane</keyword>
<dbReference type="GO" id="GO:0004252">
    <property type="term" value="F:serine-type endopeptidase activity"/>
    <property type="evidence" value="ECO:0007669"/>
    <property type="project" value="InterPro"/>
</dbReference>
<feature type="active site" evidence="3">
    <location>
        <position position="48"/>
    </location>
</feature>
<keyword evidence="4" id="KW-0645">Protease</keyword>
<evidence type="ECO:0000256" key="1">
    <source>
        <dbReference type="ARBA" id="ARBA00004401"/>
    </source>
</evidence>
<evidence type="ECO:0000256" key="2">
    <source>
        <dbReference type="ARBA" id="ARBA00009370"/>
    </source>
</evidence>
<dbReference type="InterPro" id="IPR036286">
    <property type="entry name" value="LexA/Signal_pep-like_sf"/>
</dbReference>
<accession>F0GWR8</accession>
<dbReference type="STRING" id="879305.HMPREF9290_0567"/>
<dbReference type="RefSeq" id="WP_004835277.1">
    <property type="nucleotide sequence ID" value="NZ_AEXM01000028.1"/>
</dbReference>
<dbReference type="InterPro" id="IPR019533">
    <property type="entry name" value="Peptidase_S26"/>
</dbReference>
<evidence type="ECO:0000313" key="7">
    <source>
        <dbReference type="Proteomes" id="UP000005286"/>
    </source>
</evidence>
<dbReference type="PATRIC" id="fig|879305.3.peg.1256"/>
<dbReference type="GO" id="GO:0009003">
    <property type="term" value="F:signal peptidase activity"/>
    <property type="evidence" value="ECO:0007669"/>
    <property type="project" value="UniProtKB-EC"/>
</dbReference>
<dbReference type="Pfam" id="PF10502">
    <property type="entry name" value="Peptidase_S26"/>
    <property type="match status" value="1"/>
</dbReference>
<dbReference type="Proteomes" id="UP000005286">
    <property type="component" value="Unassembled WGS sequence"/>
</dbReference>
<evidence type="ECO:0000256" key="3">
    <source>
        <dbReference type="PIRSR" id="PIRSR600223-1"/>
    </source>
</evidence>
<reference evidence="6 7" key="1">
    <citation type="submission" date="2011-01" db="EMBL/GenBank/DDBJ databases">
        <authorList>
            <person name="Durkin A.S."/>
            <person name="Madupu R."/>
            <person name="Torralba M."/>
            <person name="Gillis M."/>
            <person name="Methe B."/>
            <person name="Sutton G."/>
            <person name="Nelson K.E."/>
        </authorList>
    </citation>
    <scope>NUCLEOTIDE SEQUENCE [LARGE SCALE GENOMIC DNA]</scope>
    <source>
        <strain evidence="6 7">ACS-065-V-Col13</strain>
    </source>
</reference>
<name>F0GWR8_9FIRM</name>
<keyword evidence="4 6" id="KW-0378">Hydrolase</keyword>
<evidence type="ECO:0000313" key="6">
    <source>
        <dbReference type="EMBL" id="EGC81696.1"/>
    </source>
</evidence>
<dbReference type="PANTHER" id="PTHR43390:SF1">
    <property type="entry name" value="CHLOROPLAST PROCESSING PEPTIDASE"/>
    <property type="match status" value="1"/>
</dbReference>
<dbReference type="PRINTS" id="PR00727">
    <property type="entry name" value="LEADERPTASE"/>
</dbReference>
<dbReference type="eggNOG" id="COG0681">
    <property type="taxonomic scope" value="Bacteria"/>
</dbReference>
<dbReference type="GO" id="GO:0006465">
    <property type="term" value="P:signal peptide processing"/>
    <property type="evidence" value="ECO:0007669"/>
    <property type="project" value="InterPro"/>
</dbReference>
<evidence type="ECO:0000256" key="4">
    <source>
        <dbReference type="RuleBase" id="RU362042"/>
    </source>
</evidence>
<comment type="caution">
    <text evidence="6">The sequence shown here is derived from an EMBL/GenBank/DDBJ whole genome shotgun (WGS) entry which is preliminary data.</text>
</comment>
<dbReference type="EC" id="3.4.21.89" evidence="4"/>
<protein>
    <recommendedName>
        <fullName evidence="4">Signal peptidase I</fullName>
        <ecNumber evidence="4">3.4.21.89</ecNumber>
    </recommendedName>
</protein>
<feature type="domain" description="Peptidase S26" evidence="5">
    <location>
        <begin position="18"/>
        <end position="176"/>
    </location>
</feature>